<dbReference type="RefSeq" id="WP_186560585.1">
    <property type="nucleotide sequence ID" value="NZ_JACNMF010000002.1"/>
</dbReference>
<keyword evidence="3" id="KW-1185">Reference proteome</keyword>
<dbReference type="AlphaFoldDB" id="A0A923HAI6"/>
<comment type="caution">
    <text evidence="2">The sequence shown here is derived from an EMBL/GenBank/DDBJ whole genome shotgun (WGS) entry which is preliminary data.</text>
</comment>
<proteinExistence type="predicted"/>
<feature type="region of interest" description="Disordered" evidence="1">
    <location>
        <begin position="35"/>
        <end position="55"/>
    </location>
</feature>
<feature type="compositionally biased region" description="Basic and acidic residues" evidence="1">
    <location>
        <begin position="38"/>
        <end position="55"/>
    </location>
</feature>
<name>A0A923HAI6_9FLAO</name>
<evidence type="ECO:0000313" key="2">
    <source>
        <dbReference type="EMBL" id="MBC3758127.1"/>
    </source>
</evidence>
<protein>
    <submittedName>
        <fullName evidence="2">Uncharacterized protein</fullName>
    </submittedName>
</protein>
<reference evidence="2" key="1">
    <citation type="submission" date="2020-08" db="EMBL/GenBank/DDBJ databases">
        <title>Hyunsoonleella sp. strain SJ7 genome sequencing and assembly.</title>
        <authorList>
            <person name="Kim I."/>
        </authorList>
    </citation>
    <scope>NUCLEOTIDE SEQUENCE</scope>
    <source>
        <strain evidence="2">SJ7</strain>
    </source>
</reference>
<gene>
    <name evidence="2" type="ORF">H7U19_06915</name>
</gene>
<evidence type="ECO:0000313" key="3">
    <source>
        <dbReference type="Proteomes" id="UP000656244"/>
    </source>
</evidence>
<evidence type="ECO:0000256" key="1">
    <source>
        <dbReference type="SAM" id="MobiDB-lite"/>
    </source>
</evidence>
<dbReference type="EMBL" id="JACNMF010000002">
    <property type="protein sequence ID" value="MBC3758127.1"/>
    <property type="molecule type" value="Genomic_DNA"/>
</dbReference>
<sequence>MGKESFYHELLKQEEELLKALKNIQNLKEYYKPSGTGKIKEEKKKTEKPTEIKNKPKDIEIDFDKEDAPVIEGYKSNDTYKKKVERILNHLGTALSYDVGAILAKLENMNKDYAYKKARSNLSLLYSEGIIDRDYPEGSKKAVYMAKK</sequence>
<accession>A0A923HAI6</accession>
<organism evidence="2 3">
    <name type="scientific">Hyunsoonleella aquatilis</name>
    <dbReference type="NCBI Taxonomy" id="2762758"/>
    <lineage>
        <taxon>Bacteria</taxon>
        <taxon>Pseudomonadati</taxon>
        <taxon>Bacteroidota</taxon>
        <taxon>Flavobacteriia</taxon>
        <taxon>Flavobacteriales</taxon>
        <taxon>Flavobacteriaceae</taxon>
    </lineage>
</organism>
<dbReference type="Proteomes" id="UP000656244">
    <property type="component" value="Unassembled WGS sequence"/>
</dbReference>